<feature type="binding site" evidence="14">
    <location>
        <position position="703"/>
    </location>
    <ligand>
        <name>Mg(2+)</name>
        <dbReference type="ChEBI" id="CHEBI:18420"/>
    </ligand>
</feature>
<dbReference type="Proteomes" id="UP001208570">
    <property type="component" value="Unassembled WGS sequence"/>
</dbReference>
<evidence type="ECO:0000256" key="7">
    <source>
        <dbReference type="ARBA" id="ARBA00022842"/>
    </source>
</evidence>
<feature type="binding site" evidence="13">
    <location>
        <position position="547"/>
    </location>
    <ligand>
        <name>ATP</name>
        <dbReference type="ChEBI" id="CHEBI:30616"/>
    </ligand>
</feature>
<evidence type="ECO:0000256" key="5">
    <source>
        <dbReference type="ARBA" id="ARBA00022741"/>
    </source>
</evidence>
<comment type="caution">
    <text evidence="18">The sequence shown here is derived from an EMBL/GenBank/DDBJ whole genome shotgun (WGS) entry which is preliminary data.</text>
</comment>
<dbReference type="EC" id="7.6.2.1" evidence="15"/>
<feature type="binding site" evidence="13">
    <location>
        <position position="549"/>
    </location>
    <ligand>
        <name>ATP</name>
        <dbReference type="ChEBI" id="CHEBI:30616"/>
    </ligand>
</feature>
<dbReference type="InterPro" id="IPR032630">
    <property type="entry name" value="P_typ_ATPase_c"/>
</dbReference>
<dbReference type="FunFam" id="3.40.50.1000:FF:000001">
    <property type="entry name" value="Phospholipid-transporting ATPase IC"/>
    <property type="match status" value="1"/>
</dbReference>
<dbReference type="GO" id="GO:0005524">
    <property type="term" value="F:ATP binding"/>
    <property type="evidence" value="ECO:0007669"/>
    <property type="project" value="UniProtKB-UniRule"/>
</dbReference>
<feature type="binding site" evidence="14">
    <location>
        <position position="707"/>
    </location>
    <ligand>
        <name>Mg(2+)</name>
        <dbReference type="ChEBI" id="CHEBI:18420"/>
    </ligand>
</feature>
<feature type="binding site" evidence="13">
    <location>
        <position position="433"/>
    </location>
    <ligand>
        <name>ATP</name>
        <dbReference type="ChEBI" id="CHEBI:30616"/>
    </ligand>
</feature>
<comment type="subcellular location">
    <subcellularLocation>
        <location evidence="1 15">Membrane</location>
        <topology evidence="1 15">Multi-pass membrane protein</topology>
    </subcellularLocation>
</comment>
<comment type="catalytic activity">
    <reaction evidence="11 15">
        <text>ATP + H2O + phospholipidSide 1 = ADP + phosphate + phospholipidSide 2.</text>
        <dbReference type="EC" id="7.6.2.1"/>
    </reaction>
</comment>
<dbReference type="Pfam" id="PF16212">
    <property type="entry name" value="PhoLip_ATPase_C"/>
    <property type="match status" value="1"/>
</dbReference>
<feature type="compositionally biased region" description="Polar residues" evidence="16">
    <location>
        <begin position="1029"/>
        <end position="1042"/>
    </location>
</feature>
<evidence type="ECO:0000313" key="19">
    <source>
        <dbReference type="Proteomes" id="UP001208570"/>
    </source>
</evidence>
<dbReference type="SUPFAM" id="SSF81665">
    <property type="entry name" value="Calcium ATPase, transmembrane domain M"/>
    <property type="match status" value="1"/>
</dbReference>
<dbReference type="SFLD" id="SFLDS00003">
    <property type="entry name" value="Haloacid_Dehalogenase"/>
    <property type="match status" value="1"/>
</dbReference>
<accession>A0AAD9J013</accession>
<dbReference type="Gene3D" id="3.40.1110.10">
    <property type="entry name" value="Calcium-transporting ATPase, cytoplasmic domain N"/>
    <property type="match status" value="1"/>
</dbReference>
<feature type="binding site" evidence="13">
    <location>
        <position position="706"/>
    </location>
    <ligand>
        <name>ATP</name>
        <dbReference type="ChEBI" id="CHEBI:30616"/>
    </ligand>
</feature>
<dbReference type="InterPro" id="IPR001757">
    <property type="entry name" value="P_typ_ATPase"/>
</dbReference>
<dbReference type="FunFam" id="3.40.1110.10:FF:000188">
    <property type="entry name" value="Phospholipid-transporting ATPase"/>
    <property type="match status" value="1"/>
</dbReference>
<dbReference type="GO" id="GO:0005802">
    <property type="term" value="C:trans-Golgi network"/>
    <property type="evidence" value="ECO:0007669"/>
    <property type="project" value="TreeGrafter"/>
</dbReference>
<keyword evidence="10 15" id="KW-0472">Membrane</keyword>
<dbReference type="SFLD" id="SFLDF00027">
    <property type="entry name" value="p-type_atpase"/>
    <property type="match status" value="1"/>
</dbReference>
<feature type="active site" description="4-aspartylphosphate intermediate" evidence="12">
    <location>
        <position position="267"/>
    </location>
</feature>
<evidence type="ECO:0000256" key="4">
    <source>
        <dbReference type="ARBA" id="ARBA00022723"/>
    </source>
</evidence>
<dbReference type="SUPFAM" id="SSF81653">
    <property type="entry name" value="Calcium ATPase, transduction domain A"/>
    <property type="match status" value="1"/>
</dbReference>
<feature type="transmembrane region" description="Helical" evidence="15">
    <location>
        <begin position="788"/>
        <end position="809"/>
    </location>
</feature>
<feature type="binding site" evidence="13">
    <location>
        <position position="683"/>
    </location>
    <ligand>
        <name>ATP</name>
        <dbReference type="ChEBI" id="CHEBI:30616"/>
    </ligand>
</feature>
<dbReference type="InterPro" id="IPR044492">
    <property type="entry name" value="P_typ_ATPase_HD_dom"/>
</dbReference>
<keyword evidence="4 14" id="KW-0479">Metal-binding</keyword>
<dbReference type="Gene3D" id="2.70.150.10">
    <property type="entry name" value="Calcium-transporting ATPase, cytoplasmic transduction domain A"/>
    <property type="match status" value="1"/>
</dbReference>
<feature type="transmembrane region" description="Helical" evidence="15">
    <location>
        <begin position="945"/>
        <end position="967"/>
    </location>
</feature>
<feature type="binding site" evidence="13">
    <location>
        <position position="707"/>
    </location>
    <ligand>
        <name>ATP</name>
        <dbReference type="ChEBI" id="CHEBI:30616"/>
    </ligand>
</feature>
<dbReference type="InterPro" id="IPR023298">
    <property type="entry name" value="ATPase_P-typ_TM_dom_sf"/>
</dbReference>
<keyword evidence="9 15" id="KW-1133">Transmembrane helix</keyword>
<dbReference type="SUPFAM" id="SSF81660">
    <property type="entry name" value="Metal cation-transporting ATPase, ATP-binding domain N"/>
    <property type="match status" value="1"/>
</dbReference>
<evidence type="ECO:0000256" key="6">
    <source>
        <dbReference type="ARBA" id="ARBA00022840"/>
    </source>
</evidence>
<dbReference type="PANTHER" id="PTHR24092:SF190">
    <property type="entry name" value="PHOSPHOLIPID-TRANSPORTING ATPASE"/>
    <property type="match status" value="1"/>
</dbReference>
<keyword evidence="5 13" id="KW-0547">Nucleotide-binding</keyword>
<feature type="binding site" evidence="14">
    <location>
        <position position="269"/>
    </location>
    <ligand>
        <name>Mg(2+)</name>
        <dbReference type="ChEBI" id="CHEBI:18420"/>
    </ligand>
</feature>
<evidence type="ECO:0000256" key="1">
    <source>
        <dbReference type="ARBA" id="ARBA00004141"/>
    </source>
</evidence>
<dbReference type="GO" id="GO:0045332">
    <property type="term" value="P:phospholipid translocation"/>
    <property type="evidence" value="ECO:0007669"/>
    <property type="project" value="TreeGrafter"/>
</dbReference>
<feature type="domain" description="P-type ATPase C-terminal" evidence="17">
    <location>
        <begin position="725"/>
        <end position="967"/>
    </location>
</feature>
<feature type="transmembrane region" description="Helical" evidence="15">
    <location>
        <begin position="760"/>
        <end position="782"/>
    </location>
</feature>
<protein>
    <recommendedName>
        <fullName evidence="15">Phospholipid-transporting ATPase</fullName>
        <ecNumber evidence="15">7.6.2.1</ecNumber>
    </recommendedName>
</protein>
<feature type="binding site" evidence="14">
    <location>
        <position position="267"/>
    </location>
    <ligand>
        <name>Mg(2+)</name>
        <dbReference type="ChEBI" id="CHEBI:18420"/>
    </ligand>
</feature>
<dbReference type="SUPFAM" id="SSF56784">
    <property type="entry name" value="HAD-like"/>
    <property type="match status" value="1"/>
</dbReference>
<dbReference type="AlphaFoldDB" id="A0AAD9J013"/>
<evidence type="ECO:0000256" key="9">
    <source>
        <dbReference type="ARBA" id="ARBA00022989"/>
    </source>
</evidence>
<dbReference type="NCBIfam" id="TIGR01652">
    <property type="entry name" value="ATPase-Plipid"/>
    <property type="match status" value="1"/>
</dbReference>
<evidence type="ECO:0000256" key="2">
    <source>
        <dbReference type="ARBA" id="ARBA00008109"/>
    </source>
</evidence>
<dbReference type="GO" id="GO:0016887">
    <property type="term" value="F:ATP hydrolysis activity"/>
    <property type="evidence" value="ECO:0007669"/>
    <property type="project" value="InterPro"/>
</dbReference>
<evidence type="ECO:0000256" key="13">
    <source>
        <dbReference type="PIRSR" id="PIRSR606539-2"/>
    </source>
</evidence>
<dbReference type="PROSITE" id="PS00154">
    <property type="entry name" value="ATPASE_E1_E2"/>
    <property type="match status" value="1"/>
</dbReference>
<gene>
    <name evidence="18" type="ORF">LSH36_781g01006</name>
</gene>
<feature type="binding site" evidence="13">
    <location>
        <position position="267"/>
    </location>
    <ligand>
        <name>ATP</name>
        <dbReference type="ChEBI" id="CHEBI:30616"/>
    </ligand>
</feature>
<feature type="transmembrane region" description="Helical" evidence="15">
    <location>
        <begin position="877"/>
        <end position="895"/>
    </location>
</feature>
<name>A0AAD9J013_9ANNE</name>
<feature type="transmembrane region" description="Helical" evidence="15">
    <location>
        <begin position="135"/>
        <end position="162"/>
    </location>
</feature>
<dbReference type="Pfam" id="PF13246">
    <property type="entry name" value="Cation_ATPase"/>
    <property type="match status" value="1"/>
</dbReference>
<keyword evidence="6 13" id="KW-0067">ATP-binding</keyword>
<dbReference type="InterPro" id="IPR036412">
    <property type="entry name" value="HAD-like_sf"/>
</dbReference>
<feature type="binding site" evidence="13">
    <location>
        <position position="269"/>
    </location>
    <ligand>
        <name>ATP</name>
        <dbReference type="ChEBI" id="CHEBI:30616"/>
    </ligand>
</feature>
<dbReference type="InterPro" id="IPR023214">
    <property type="entry name" value="HAD_sf"/>
</dbReference>
<dbReference type="InterPro" id="IPR008250">
    <property type="entry name" value="ATPase_P-typ_transduc_dom_A_sf"/>
</dbReference>
<dbReference type="NCBIfam" id="TIGR01494">
    <property type="entry name" value="ATPase_P-type"/>
    <property type="match status" value="1"/>
</dbReference>
<proteinExistence type="inferred from homology"/>
<evidence type="ECO:0000256" key="16">
    <source>
        <dbReference type="SAM" id="MobiDB-lite"/>
    </source>
</evidence>
<feature type="transmembrane region" description="Helical" evidence="15">
    <location>
        <begin position="907"/>
        <end position="925"/>
    </location>
</feature>
<evidence type="ECO:0000256" key="8">
    <source>
        <dbReference type="ARBA" id="ARBA00022967"/>
    </source>
</evidence>
<feature type="binding site" evidence="13">
    <location>
        <position position="411"/>
    </location>
    <ligand>
        <name>ATP</name>
        <dbReference type="ChEBI" id="CHEBI:30616"/>
    </ligand>
</feature>
<dbReference type="EMBL" id="JAODUP010000781">
    <property type="protein sequence ID" value="KAK2144151.1"/>
    <property type="molecule type" value="Genomic_DNA"/>
</dbReference>
<feature type="region of interest" description="Disordered" evidence="16">
    <location>
        <begin position="1029"/>
        <end position="1078"/>
    </location>
</feature>
<evidence type="ECO:0000256" key="15">
    <source>
        <dbReference type="RuleBase" id="RU362033"/>
    </source>
</evidence>
<comment type="similarity">
    <text evidence="2 15">Belongs to the cation transport ATPase (P-type) (TC 3.A.3) family. Type IV subfamily.</text>
</comment>
<dbReference type="CDD" id="cd02073">
    <property type="entry name" value="P-type_ATPase_APLT_Dnf-like"/>
    <property type="match status" value="1"/>
</dbReference>
<feature type="transmembrane region" description="Helical" evidence="15">
    <location>
        <begin position="196"/>
        <end position="219"/>
    </location>
</feature>
<evidence type="ECO:0000256" key="14">
    <source>
        <dbReference type="PIRSR" id="PIRSR606539-3"/>
    </source>
</evidence>
<dbReference type="GO" id="GO:0000287">
    <property type="term" value="F:magnesium ion binding"/>
    <property type="evidence" value="ECO:0007669"/>
    <property type="project" value="UniProtKB-UniRule"/>
</dbReference>
<dbReference type="GO" id="GO:0140326">
    <property type="term" value="F:ATPase-coupled intramembrane lipid transporter activity"/>
    <property type="evidence" value="ECO:0007669"/>
    <property type="project" value="UniProtKB-EC"/>
</dbReference>
<dbReference type="PANTHER" id="PTHR24092">
    <property type="entry name" value="PROBABLE PHOSPHOLIPID-TRANSPORTING ATPASE"/>
    <property type="match status" value="1"/>
</dbReference>
<dbReference type="GO" id="GO:0005886">
    <property type="term" value="C:plasma membrane"/>
    <property type="evidence" value="ECO:0007669"/>
    <property type="project" value="TreeGrafter"/>
</dbReference>
<keyword evidence="7 14" id="KW-0460">Magnesium</keyword>
<dbReference type="Gene3D" id="3.40.50.1000">
    <property type="entry name" value="HAD superfamily/HAD-like"/>
    <property type="match status" value="1"/>
</dbReference>
<feature type="binding site" evidence="13">
    <location>
        <position position="467"/>
    </location>
    <ligand>
        <name>ATP</name>
        <dbReference type="ChEBI" id="CHEBI:30616"/>
    </ligand>
</feature>
<feature type="compositionally biased region" description="Polar residues" evidence="16">
    <location>
        <begin position="1055"/>
        <end position="1069"/>
    </location>
</feature>
<keyword evidence="3 15" id="KW-0812">Transmembrane</keyword>
<feature type="binding site" evidence="13">
    <location>
        <position position="370"/>
    </location>
    <ligand>
        <name>ATP</name>
        <dbReference type="ChEBI" id="CHEBI:30616"/>
    </ligand>
</feature>
<feature type="transmembrane region" description="Helical" evidence="15">
    <location>
        <begin position="838"/>
        <end position="857"/>
    </location>
</feature>
<evidence type="ECO:0000259" key="17">
    <source>
        <dbReference type="Pfam" id="PF16212"/>
    </source>
</evidence>
<comment type="cofactor">
    <cofactor evidence="14">
        <name>Mg(2+)</name>
        <dbReference type="ChEBI" id="CHEBI:18420"/>
    </cofactor>
</comment>
<sequence length="1078" mass="121849">MEDNQFVAADILLLSTSEPNSLCYIETAELDGETNLKVKQALPDTATLGGDVEKFKAFDAEIVCEPPNNNLSKYQGVMKWHDKTYSLDNEKVLLRGCVLRNTQWCYGIVIFAGQETKLMMNSGKTKFKRTNIDRLMNLLIIGIFIFLVSVCLICTICCGVWESMVGNRFQVYLPWSSFIPGSPDKSQGTVGAGSTVIALMVFFSYIIILNTVVPISLYVSVEIIRLFHSWWINWDIKMYYAPTDTPAKSRTTTLNEELGQIEYIFSDKTGTLTQNIMTFNKCSIKGKTYGDPVDEYGSPIDITERTPKVSLSHNKDSDPKFTWYDRRLIEMIDAHDKDVEEFFKLLALCHTVMAEEKDGQLEYQAQSPDENALVSAARNFGYVFKARTPDTITIEVYGELEEYELLCILDFNNVRKRMSVIVRQNGTITLYCKGADSTIYERLHPSTADMREYTTSHLNDFAQFGLRTLCLAKKDIDPEYWQQWKKRHHEASTSMDNRDDKVSDVYEEIEKDMMLLGATAIEDKLQDGVPDCIANLALANIKIWVLTGDKQETAINIGYSCKLLTDEMNEIYVVDGETYEEVEKQLRDARSEMLAITKGIIQDPVLDMAALSNGTLPTTGFEGMNGNTGATEGAENQEFGGFALVINGHSLVHALSEKMELLLLETGSMCKAVICCRVTPLQKALVVDMVKKHKKAITLAIGDGANDVSMIKSVGISGQEGMQAVLASDFALAQFRYLEQLLLVHGRWSYLRMCKFLRYFFYKNFAFTLCHFWFAFFCGFSAQTVFDPVFITLYNVIYTSLPVMAMGVFDQDVNEYYSLRYPRLYAPGHLNLLFNKKVFAQSVAEGIISSLVLFFIPYCAFHDALRPDGTDLANHKAFGVMVAATLIVTVTLRCALDTGYWTGFNHFVIWASILFFFCFTFVFYVDLFGYSYVGTARMLMSTANFWFTLILTVTILLLPIVAERFYYIDTRPTLTDKVRLKQKVSKSKSRSSELILRRASTFRRSQRSLQRSGYAFAHQEGFGELITKGTNMRNSMSPQQIQQHRRGNDARSGQAKHSGSKSALNSANGDTPRDARSS</sequence>
<feature type="binding site" evidence="13">
    <location>
        <position position="548"/>
    </location>
    <ligand>
        <name>ATP</name>
        <dbReference type="ChEBI" id="CHEBI:30616"/>
    </ligand>
</feature>
<evidence type="ECO:0000256" key="10">
    <source>
        <dbReference type="ARBA" id="ARBA00023136"/>
    </source>
</evidence>
<dbReference type="GO" id="GO:0007030">
    <property type="term" value="P:Golgi organization"/>
    <property type="evidence" value="ECO:0007669"/>
    <property type="project" value="TreeGrafter"/>
</dbReference>
<evidence type="ECO:0000256" key="12">
    <source>
        <dbReference type="PIRSR" id="PIRSR606539-1"/>
    </source>
</evidence>
<evidence type="ECO:0000313" key="18">
    <source>
        <dbReference type="EMBL" id="KAK2144151.1"/>
    </source>
</evidence>
<evidence type="ECO:0000256" key="11">
    <source>
        <dbReference type="ARBA" id="ARBA00034036"/>
    </source>
</evidence>
<reference evidence="18" key="1">
    <citation type="journal article" date="2023" name="Mol. Biol. Evol.">
        <title>Third-Generation Sequencing Reveals the Adaptive Role of the Epigenome in Three Deep-Sea Polychaetes.</title>
        <authorList>
            <person name="Perez M."/>
            <person name="Aroh O."/>
            <person name="Sun Y."/>
            <person name="Lan Y."/>
            <person name="Juniper S.K."/>
            <person name="Young C.R."/>
            <person name="Angers B."/>
            <person name="Qian P.Y."/>
        </authorList>
    </citation>
    <scope>NUCLEOTIDE SEQUENCE</scope>
    <source>
        <strain evidence="18">P08H-3</strain>
    </source>
</reference>
<evidence type="ECO:0000256" key="3">
    <source>
        <dbReference type="ARBA" id="ARBA00022692"/>
    </source>
</evidence>
<feature type="binding site" evidence="13">
    <location>
        <position position="677"/>
    </location>
    <ligand>
        <name>ATP</name>
        <dbReference type="ChEBI" id="CHEBI:30616"/>
    </ligand>
</feature>
<dbReference type="InterPro" id="IPR006539">
    <property type="entry name" value="P-type_ATPase_IV"/>
</dbReference>
<dbReference type="InterPro" id="IPR023299">
    <property type="entry name" value="ATPase_P-typ_cyto_dom_N"/>
</dbReference>
<keyword evidence="19" id="KW-1185">Reference proteome</keyword>
<dbReference type="InterPro" id="IPR018303">
    <property type="entry name" value="ATPase_P-typ_P_site"/>
</dbReference>
<dbReference type="SFLD" id="SFLDG00002">
    <property type="entry name" value="C1.7:_P-type_atpase_like"/>
    <property type="match status" value="1"/>
</dbReference>
<keyword evidence="8 15" id="KW-1278">Translocase</keyword>
<organism evidence="18 19">
    <name type="scientific">Paralvinella palmiformis</name>
    <dbReference type="NCBI Taxonomy" id="53620"/>
    <lineage>
        <taxon>Eukaryota</taxon>
        <taxon>Metazoa</taxon>
        <taxon>Spiralia</taxon>
        <taxon>Lophotrochozoa</taxon>
        <taxon>Annelida</taxon>
        <taxon>Polychaeta</taxon>
        <taxon>Sedentaria</taxon>
        <taxon>Canalipalpata</taxon>
        <taxon>Terebellida</taxon>
        <taxon>Terebelliformia</taxon>
        <taxon>Alvinellidae</taxon>
        <taxon>Paralvinella</taxon>
    </lineage>
</organism>
<feature type="binding site" evidence="13">
    <location>
        <position position="268"/>
    </location>
    <ligand>
        <name>ATP</name>
        <dbReference type="ChEBI" id="CHEBI:30616"/>
    </ligand>
</feature>